<sequence>MIDNRRRSVAPHEVGLAPPDFTEFYVASAARVLHAMTAFAGADLAREAVAESFARILERWASLQHLDDAQRRAYVLTTAKNYVRRHALVSARFEPLAEDADAGGDDPALDRVTDRLSLERAVRALIDGQPVRRRQVALLYFLHDDSYAEIASYLDITESTVRSHVAEVRRLLQPYVRRYQSLTEASDADRPHA</sequence>
<dbReference type="PANTHER" id="PTHR43133:SF8">
    <property type="entry name" value="RNA POLYMERASE SIGMA FACTOR HI_1459-RELATED"/>
    <property type="match status" value="1"/>
</dbReference>
<dbReference type="Pfam" id="PF08281">
    <property type="entry name" value="Sigma70_r4_2"/>
    <property type="match status" value="1"/>
</dbReference>
<evidence type="ECO:0000313" key="8">
    <source>
        <dbReference type="Proteomes" id="UP000642070"/>
    </source>
</evidence>
<keyword evidence="3" id="KW-0731">Sigma factor</keyword>
<accession>A0A917WT68</accession>
<keyword evidence="4" id="KW-0238">DNA-binding</keyword>
<reference evidence="7" key="2">
    <citation type="submission" date="2020-09" db="EMBL/GenBank/DDBJ databases">
        <authorList>
            <person name="Sun Q."/>
            <person name="Ohkuma M."/>
        </authorList>
    </citation>
    <scope>NUCLEOTIDE SEQUENCE</scope>
    <source>
        <strain evidence="7">JCM 19831</strain>
    </source>
</reference>
<dbReference type="InterPro" id="IPR013325">
    <property type="entry name" value="RNA_pol_sigma_r2"/>
</dbReference>
<evidence type="ECO:0000313" key="7">
    <source>
        <dbReference type="EMBL" id="GGM29837.1"/>
    </source>
</evidence>
<proteinExistence type="inferred from homology"/>
<comment type="caution">
    <text evidence="7">The sequence shown here is derived from an EMBL/GenBank/DDBJ whole genome shotgun (WGS) entry which is preliminary data.</text>
</comment>
<comment type="similarity">
    <text evidence="1">Belongs to the sigma-70 factor family. ECF subfamily.</text>
</comment>
<dbReference type="GO" id="GO:0003677">
    <property type="term" value="F:DNA binding"/>
    <property type="evidence" value="ECO:0007669"/>
    <property type="project" value="UniProtKB-KW"/>
</dbReference>
<evidence type="ECO:0000256" key="2">
    <source>
        <dbReference type="ARBA" id="ARBA00023015"/>
    </source>
</evidence>
<dbReference type="EMBL" id="BMPI01000014">
    <property type="protein sequence ID" value="GGM29837.1"/>
    <property type="molecule type" value="Genomic_DNA"/>
</dbReference>
<dbReference type="GO" id="GO:0016987">
    <property type="term" value="F:sigma factor activity"/>
    <property type="evidence" value="ECO:0007669"/>
    <property type="project" value="UniProtKB-KW"/>
</dbReference>
<evidence type="ECO:0000259" key="6">
    <source>
        <dbReference type="Pfam" id="PF08281"/>
    </source>
</evidence>
<dbReference type="SUPFAM" id="SSF88946">
    <property type="entry name" value="Sigma2 domain of RNA polymerase sigma factors"/>
    <property type="match status" value="1"/>
</dbReference>
<protein>
    <recommendedName>
        <fullName evidence="6">RNA polymerase sigma factor 70 region 4 type 2 domain-containing protein</fullName>
    </recommendedName>
</protein>
<evidence type="ECO:0000256" key="1">
    <source>
        <dbReference type="ARBA" id="ARBA00010641"/>
    </source>
</evidence>
<keyword evidence="8" id="KW-1185">Reference proteome</keyword>
<dbReference type="RefSeq" id="WP_190250790.1">
    <property type="nucleotide sequence ID" value="NZ_BMPI01000014.1"/>
</dbReference>
<dbReference type="GO" id="GO:0006352">
    <property type="term" value="P:DNA-templated transcription initiation"/>
    <property type="evidence" value="ECO:0007669"/>
    <property type="project" value="InterPro"/>
</dbReference>
<dbReference type="PANTHER" id="PTHR43133">
    <property type="entry name" value="RNA POLYMERASE ECF-TYPE SIGMA FACTO"/>
    <property type="match status" value="1"/>
</dbReference>
<keyword evidence="5" id="KW-0804">Transcription</keyword>
<dbReference type="Gene3D" id="1.10.1740.10">
    <property type="match status" value="1"/>
</dbReference>
<dbReference type="AlphaFoldDB" id="A0A917WT68"/>
<keyword evidence="2" id="KW-0805">Transcription regulation</keyword>
<reference evidence="7" key="1">
    <citation type="journal article" date="2014" name="Int. J. Syst. Evol. Microbiol.">
        <title>Complete genome sequence of Corynebacterium casei LMG S-19264T (=DSM 44701T), isolated from a smear-ripened cheese.</title>
        <authorList>
            <consortium name="US DOE Joint Genome Institute (JGI-PGF)"/>
            <person name="Walter F."/>
            <person name="Albersmeier A."/>
            <person name="Kalinowski J."/>
            <person name="Ruckert C."/>
        </authorList>
    </citation>
    <scope>NUCLEOTIDE SEQUENCE</scope>
    <source>
        <strain evidence="7">JCM 19831</strain>
    </source>
</reference>
<name>A0A917WT68_9ACTN</name>
<dbReference type="InterPro" id="IPR013324">
    <property type="entry name" value="RNA_pol_sigma_r3/r4-like"/>
</dbReference>
<evidence type="ECO:0000256" key="5">
    <source>
        <dbReference type="ARBA" id="ARBA00023163"/>
    </source>
</evidence>
<dbReference type="InterPro" id="IPR039425">
    <property type="entry name" value="RNA_pol_sigma-70-like"/>
</dbReference>
<evidence type="ECO:0000256" key="4">
    <source>
        <dbReference type="ARBA" id="ARBA00023125"/>
    </source>
</evidence>
<organism evidence="7 8">
    <name type="scientific">Dactylosporangium sucinum</name>
    <dbReference type="NCBI Taxonomy" id="1424081"/>
    <lineage>
        <taxon>Bacteria</taxon>
        <taxon>Bacillati</taxon>
        <taxon>Actinomycetota</taxon>
        <taxon>Actinomycetes</taxon>
        <taxon>Micromonosporales</taxon>
        <taxon>Micromonosporaceae</taxon>
        <taxon>Dactylosporangium</taxon>
    </lineage>
</organism>
<dbReference type="Gene3D" id="1.10.10.10">
    <property type="entry name" value="Winged helix-like DNA-binding domain superfamily/Winged helix DNA-binding domain"/>
    <property type="match status" value="1"/>
</dbReference>
<dbReference type="SUPFAM" id="SSF88659">
    <property type="entry name" value="Sigma3 and sigma4 domains of RNA polymerase sigma factors"/>
    <property type="match status" value="1"/>
</dbReference>
<gene>
    <name evidence="7" type="ORF">GCM10007977_033890</name>
</gene>
<evidence type="ECO:0000256" key="3">
    <source>
        <dbReference type="ARBA" id="ARBA00023082"/>
    </source>
</evidence>
<dbReference type="Proteomes" id="UP000642070">
    <property type="component" value="Unassembled WGS sequence"/>
</dbReference>
<dbReference type="InterPro" id="IPR013249">
    <property type="entry name" value="RNA_pol_sigma70_r4_t2"/>
</dbReference>
<dbReference type="InterPro" id="IPR036388">
    <property type="entry name" value="WH-like_DNA-bd_sf"/>
</dbReference>
<feature type="domain" description="RNA polymerase sigma factor 70 region 4 type 2" evidence="6">
    <location>
        <begin position="121"/>
        <end position="171"/>
    </location>
</feature>